<dbReference type="Gene3D" id="1.25.10.10">
    <property type="entry name" value="Leucine-rich Repeat Variant"/>
    <property type="match status" value="1"/>
</dbReference>
<dbReference type="AlphaFoldDB" id="A0A433Q1L6"/>
<protein>
    <submittedName>
        <fullName evidence="1">Armadillo-type protein</fullName>
    </submittedName>
</protein>
<dbReference type="InterPro" id="IPR016024">
    <property type="entry name" value="ARM-type_fold"/>
</dbReference>
<dbReference type="EMBL" id="RBNJ01018852">
    <property type="protein sequence ID" value="RUS23701.1"/>
    <property type="molecule type" value="Genomic_DNA"/>
</dbReference>
<dbReference type="InterPro" id="IPR027165">
    <property type="entry name" value="CND3"/>
</dbReference>
<organism evidence="1 2">
    <name type="scientific">Jimgerdemannia flammicorona</name>
    <dbReference type="NCBI Taxonomy" id="994334"/>
    <lineage>
        <taxon>Eukaryota</taxon>
        <taxon>Fungi</taxon>
        <taxon>Fungi incertae sedis</taxon>
        <taxon>Mucoromycota</taxon>
        <taxon>Mucoromycotina</taxon>
        <taxon>Endogonomycetes</taxon>
        <taxon>Endogonales</taxon>
        <taxon>Endogonaceae</taxon>
        <taxon>Jimgerdemannia</taxon>
    </lineage>
</organism>
<keyword evidence="2" id="KW-1185">Reference proteome</keyword>
<dbReference type="Proteomes" id="UP000274822">
    <property type="component" value="Unassembled WGS sequence"/>
</dbReference>
<accession>A0A433Q1L6</accession>
<comment type="caution">
    <text evidence="1">The sequence shown here is derived from an EMBL/GenBank/DDBJ whole genome shotgun (WGS) entry which is preliminary data.</text>
</comment>
<sequence>MVVKKKALTPVNLSINIPAIFQEIQKTTAHHRKYSIALRKIQEQVALDPPVPNSPPTINIDGETAFNKEIARNLNKVLAIKKKEPCADRVVNFLSTFTQFTLERDAKKKEDDDEEMDDENSEQETISSRFVEFLMRHLLKGLGANDKMVRLRCCQLIALNVISLGEIDEDLYQQLKKNLFERIRDKEPTVRVKAAVALARLQGSDEIEDEEEDGKNVTETLIDILQHDPSNEVRRVVLYNIDPNKSTFPYILERARDIDPNIRRAVYSKPMSEIASFRLLTIKQREQLLKWGLTDRDPLVKKACSKMLVTHWIQHADNNLLEFLKCLDVVESEAAEDVLMSFFNTRSDILDTMKFDGKSEVLNRIPRWMNLCVTQHCIWAPSLSRTILVSPHGRKRLSRPRLYQVLQDQSSICPFCHLLHFVKLFFYLYLPPSPSPLPYAHIARREARPGYP</sequence>
<name>A0A433Q1L6_9FUNG</name>
<dbReference type="InterPro" id="IPR011989">
    <property type="entry name" value="ARM-like"/>
</dbReference>
<dbReference type="PANTHER" id="PTHR14418:SF5">
    <property type="entry name" value="CONDENSIN COMPLEX SUBUNIT 3"/>
    <property type="match status" value="1"/>
</dbReference>
<dbReference type="GO" id="GO:0007076">
    <property type="term" value="P:mitotic chromosome condensation"/>
    <property type="evidence" value="ECO:0007669"/>
    <property type="project" value="InterPro"/>
</dbReference>
<reference evidence="1 2" key="1">
    <citation type="journal article" date="2018" name="New Phytol.">
        <title>Phylogenomics of Endogonaceae and evolution of mycorrhizas within Mucoromycota.</title>
        <authorList>
            <person name="Chang Y."/>
            <person name="Desiro A."/>
            <person name="Na H."/>
            <person name="Sandor L."/>
            <person name="Lipzen A."/>
            <person name="Clum A."/>
            <person name="Barry K."/>
            <person name="Grigoriev I.V."/>
            <person name="Martin F.M."/>
            <person name="Stajich J.E."/>
            <person name="Smith M.E."/>
            <person name="Bonito G."/>
            <person name="Spatafora J.W."/>
        </authorList>
    </citation>
    <scope>NUCLEOTIDE SEQUENCE [LARGE SCALE GENOMIC DNA]</scope>
    <source>
        <strain evidence="1 2">AD002</strain>
    </source>
</reference>
<dbReference type="GO" id="GO:0000796">
    <property type="term" value="C:condensin complex"/>
    <property type="evidence" value="ECO:0007669"/>
    <property type="project" value="InterPro"/>
</dbReference>
<gene>
    <name evidence="1" type="ORF">BC938DRAFT_474747</name>
</gene>
<dbReference type="GO" id="GO:0000793">
    <property type="term" value="C:condensed chromosome"/>
    <property type="evidence" value="ECO:0007669"/>
    <property type="project" value="TreeGrafter"/>
</dbReference>
<dbReference type="SUPFAM" id="SSF48371">
    <property type="entry name" value="ARM repeat"/>
    <property type="match status" value="1"/>
</dbReference>
<evidence type="ECO:0000313" key="1">
    <source>
        <dbReference type="EMBL" id="RUS23701.1"/>
    </source>
</evidence>
<evidence type="ECO:0000313" key="2">
    <source>
        <dbReference type="Proteomes" id="UP000274822"/>
    </source>
</evidence>
<proteinExistence type="predicted"/>
<dbReference type="PANTHER" id="PTHR14418">
    <property type="entry name" value="CONDENSIN COMPLEX SUBUNIT 3-RELATED"/>
    <property type="match status" value="1"/>
</dbReference>